<dbReference type="AlphaFoldDB" id="A0A9P6HF82"/>
<gene>
    <name evidence="2" type="ORF">BJ322DRAFT_1068070</name>
</gene>
<dbReference type="EMBL" id="WIUZ02000009">
    <property type="protein sequence ID" value="KAF9783999.1"/>
    <property type="molecule type" value="Genomic_DNA"/>
</dbReference>
<keyword evidence="3" id="KW-1185">Reference proteome</keyword>
<sequence>MRFILAFPLFSFQLRWVLDLFQVSVPEARRQLALLLMLGRHMSHEPDVEINDSSTRVQRVDQPDDRIHDVDSMCQAQKIEA</sequence>
<feature type="signal peptide" evidence="1">
    <location>
        <begin position="1"/>
        <end position="19"/>
    </location>
</feature>
<evidence type="ECO:0000313" key="2">
    <source>
        <dbReference type="EMBL" id="KAF9783999.1"/>
    </source>
</evidence>
<reference evidence="2" key="2">
    <citation type="submission" date="2020-11" db="EMBL/GenBank/DDBJ databases">
        <authorList>
            <consortium name="DOE Joint Genome Institute"/>
            <person name="Kuo A."/>
            <person name="Miyauchi S."/>
            <person name="Kiss E."/>
            <person name="Drula E."/>
            <person name="Kohler A."/>
            <person name="Sanchez-Garcia M."/>
            <person name="Andreopoulos B."/>
            <person name="Barry K.W."/>
            <person name="Bonito G."/>
            <person name="Buee M."/>
            <person name="Carver A."/>
            <person name="Chen C."/>
            <person name="Cichocki N."/>
            <person name="Clum A."/>
            <person name="Culley D."/>
            <person name="Crous P.W."/>
            <person name="Fauchery L."/>
            <person name="Girlanda M."/>
            <person name="Hayes R."/>
            <person name="Keri Z."/>
            <person name="Labutti K."/>
            <person name="Lipzen A."/>
            <person name="Lombard V."/>
            <person name="Magnuson J."/>
            <person name="Maillard F."/>
            <person name="Morin E."/>
            <person name="Murat C."/>
            <person name="Nolan M."/>
            <person name="Ohm R."/>
            <person name="Pangilinan J."/>
            <person name="Pereira M."/>
            <person name="Perotto S."/>
            <person name="Peter M."/>
            <person name="Riley R."/>
            <person name="Sitrit Y."/>
            <person name="Stielow B."/>
            <person name="Szollosi G."/>
            <person name="Zifcakova L."/>
            <person name="Stursova M."/>
            <person name="Spatafora J.W."/>
            <person name="Tedersoo L."/>
            <person name="Vaario L.-M."/>
            <person name="Yamada A."/>
            <person name="Yan M."/>
            <person name="Wang P."/>
            <person name="Xu J."/>
            <person name="Bruns T."/>
            <person name="Baldrian P."/>
            <person name="Vilgalys R."/>
            <person name="Henrissat B."/>
            <person name="Grigoriev I.V."/>
            <person name="Hibbett D."/>
            <person name="Nagy L.G."/>
            <person name="Martin F.M."/>
        </authorList>
    </citation>
    <scope>NUCLEOTIDE SEQUENCE</scope>
    <source>
        <strain evidence="2">UH-Tt-Lm1</strain>
    </source>
</reference>
<keyword evidence="1" id="KW-0732">Signal</keyword>
<protein>
    <recommendedName>
        <fullName evidence="4">Secreted protein</fullName>
    </recommendedName>
</protein>
<evidence type="ECO:0008006" key="4">
    <source>
        <dbReference type="Google" id="ProtNLM"/>
    </source>
</evidence>
<organism evidence="2 3">
    <name type="scientific">Thelephora terrestris</name>
    <dbReference type="NCBI Taxonomy" id="56493"/>
    <lineage>
        <taxon>Eukaryota</taxon>
        <taxon>Fungi</taxon>
        <taxon>Dikarya</taxon>
        <taxon>Basidiomycota</taxon>
        <taxon>Agaricomycotina</taxon>
        <taxon>Agaricomycetes</taxon>
        <taxon>Thelephorales</taxon>
        <taxon>Thelephoraceae</taxon>
        <taxon>Thelephora</taxon>
    </lineage>
</organism>
<name>A0A9P6HF82_9AGAM</name>
<comment type="caution">
    <text evidence="2">The sequence shown here is derived from an EMBL/GenBank/DDBJ whole genome shotgun (WGS) entry which is preliminary data.</text>
</comment>
<accession>A0A9P6HF82</accession>
<dbReference type="Proteomes" id="UP000736335">
    <property type="component" value="Unassembled WGS sequence"/>
</dbReference>
<proteinExistence type="predicted"/>
<evidence type="ECO:0000313" key="3">
    <source>
        <dbReference type="Proteomes" id="UP000736335"/>
    </source>
</evidence>
<evidence type="ECO:0000256" key="1">
    <source>
        <dbReference type="SAM" id="SignalP"/>
    </source>
</evidence>
<feature type="chain" id="PRO_5040203401" description="Secreted protein" evidence="1">
    <location>
        <begin position="20"/>
        <end position="81"/>
    </location>
</feature>
<reference evidence="2" key="1">
    <citation type="journal article" date="2020" name="Nat. Commun.">
        <title>Large-scale genome sequencing of mycorrhizal fungi provides insights into the early evolution of symbiotic traits.</title>
        <authorList>
            <person name="Miyauchi S."/>
            <person name="Kiss E."/>
            <person name="Kuo A."/>
            <person name="Drula E."/>
            <person name="Kohler A."/>
            <person name="Sanchez-Garcia M."/>
            <person name="Morin E."/>
            <person name="Andreopoulos B."/>
            <person name="Barry K.W."/>
            <person name="Bonito G."/>
            <person name="Buee M."/>
            <person name="Carver A."/>
            <person name="Chen C."/>
            <person name="Cichocki N."/>
            <person name="Clum A."/>
            <person name="Culley D."/>
            <person name="Crous P.W."/>
            <person name="Fauchery L."/>
            <person name="Girlanda M."/>
            <person name="Hayes R.D."/>
            <person name="Keri Z."/>
            <person name="LaButti K."/>
            <person name="Lipzen A."/>
            <person name="Lombard V."/>
            <person name="Magnuson J."/>
            <person name="Maillard F."/>
            <person name="Murat C."/>
            <person name="Nolan M."/>
            <person name="Ohm R.A."/>
            <person name="Pangilinan J."/>
            <person name="Pereira M.F."/>
            <person name="Perotto S."/>
            <person name="Peter M."/>
            <person name="Pfister S."/>
            <person name="Riley R."/>
            <person name="Sitrit Y."/>
            <person name="Stielow J.B."/>
            <person name="Szollosi G."/>
            <person name="Zifcakova L."/>
            <person name="Stursova M."/>
            <person name="Spatafora J.W."/>
            <person name="Tedersoo L."/>
            <person name="Vaario L.M."/>
            <person name="Yamada A."/>
            <person name="Yan M."/>
            <person name="Wang P."/>
            <person name="Xu J."/>
            <person name="Bruns T."/>
            <person name="Baldrian P."/>
            <person name="Vilgalys R."/>
            <person name="Dunand C."/>
            <person name="Henrissat B."/>
            <person name="Grigoriev I.V."/>
            <person name="Hibbett D."/>
            <person name="Nagy L.G."/>
            <person name="Martin F.M."/>
        </authorList>
    </citation>
    <scope>NUCLEOTIDE SEQUENCE</scope>
    <source>
        <strain evidence="2">UH-Tt-Lm1</strain>
    </source>
</reference>